<accession>A0A0N4UU53</accession>
<protein>
    <submittedName>
        <fullName evidence="3">Macro domain-containing protein</fullName>
    </submittedName>
</protein>
<dbReference type="Proteomes" id="UP000274131">
    <property type="component" value="Unassembled WGS sequence"/>
</dbReference>
<keyword evidence="2" id="KW-1185">Reference proteome</keyword>
<gene>
    <name evidence="1" type="ORF">EVEC_LOCUS618</name>
</gene>
<dbReference type="OrthoDB" id="3649325at2759"/>
<name>A0A0N4UU53_ENTVE</name>
<evidence type="ECO:0000313" key="3">
    <source>
        <dbReference type="WBParaSite" id="EVEC_0000089601-mRNA-1"/>
    </source>
</evidence>
<dbReference type="Gene3D" id="3.30.200.20">
    <property type="entry name" value="Phosphorylase Kinase, domain 1"/>
    <property type="match status" value="1"/>
</dbReference>
<dbReference type="EMBL" id="UXUI01001636">
    <property type="protein sequence ID" value="VDD85475.1"/>
    <property type="molecule type" value="Genomic_DNA"/>
</dbReference>
<evidence type="ECO:0000313" key="1">
    <source>
        <dbReference type="EMBL" id="VDD85475.1"/>
    </source>
</evidence>
<dbReference type="WBParaSite" id="EVEC_0000089601-mRNA-1">
    <property type="protein sequence ID" value="EVEC_0000089601-mRNA-1"/>
    <property type="gene ID" value="EVEC_0000089601"/>
</dbReference>
<reference evidence="1 2" key="2">
    <citation type="submission" date="2018-10" db="EMBL/GenBank/DDBJ databases">
        <authorList>
            <consortium name="Pathogen Informatics"/>
        </authorList>
    </citation>
    <scope>NUCLEOTIDE SEQUENCE [LARGE SCALE GENOMIC DNA]</scope>
</reference>
<reference evidence="3" key="1">
    <citation type="submission" date="2017-02" db="UniProtKB">
        <authorList>
            <consortium name="WormBaseParasite"/>
        </authorList>
    </citation>
    <scope>IDENTIFICATION</scope>
</reference>
<dbReference type="AlphaFoldDB" id="A0A0N4UU53"/>
<organism evidence="3">
    <name type="scientific">Enterobius vermicularis</name>
    <name type="common">Human pinworm</name>
    <dbReference type="NCBI Taxonomy" id="51028"/>
    <lineage>
        <taxon>Eukaryota</taxon>
        <taxon>Metazoa</taxon>
        <taxon>Ecdysozoa</taxon>
        <taxon>Nematoda</taxon>
        <taxon>Chromadorea</taxon>
        <taxon>Rhabditida</taxon>
        <taxon>Spirurina</taxon>
        <taxon>Oxyuridomorpha</taxon>
        <taxon>Oxyuroidea</taxon>
        <taxon>Oxyuridae</taxon>
        <taxon>Enterobius</taxon>
    </lineage>
</organism>
<evidence type="ECO:0000313" key="2">
    <source>
        <dbReference type="Proteomes" id="UP000274131"/>
    </source>
</evidence>
<sequence>MESKQIFAKGLKNFELREEAWRLCANYVGGVWKEVSASDIVMTVPPGVGPTVLGVFRGGRIEEYIQSRIITNKELCNIQ</sequence>
<dbReference type="Gene3D" id="3.90.1200.10">
    <property type="match status" value="1"/>
</dbReference>
<proteinExistence type="predicted"/>